<keyword evidence="2" id="KW-1185">Reference proteome</keyword>
<comment type="caution">
    <text evidence="1">The sequence shown here is derived from an EMBL/GenBank/DDBJ whole genome shotgun (WGS) entry which is preliminary data.</text>
</comment>
<dbReference type="Pfam" id="PF08183">
    <property type="entry name" value="SpoV"/>
    <property type="match status" value="1"/>
</dbReference>
<name>A0ABR8R4M9_9BACI</name>
<gene>
    <name evidence="1" type="primary">spoVM</name>
    <name evidence="1" type="ORF">H9650_01320</name>
</gene>
<evidence type="ECO:0000313" key="2">
    <source>
        <dbReference type="Proteomes" id="UP000640786"/>
    </source>
</evidence>
<dbReference type="NCBIfam" id="NF033436">
    <property type="entry name" value="SpoVM_broad"/>
    <property type="match status" value="1"/>
</dbReference>
<organism evidence="1 2">
    <name type="scientific">Psychrobacillus faecigallinarum</name>
    <dbReference type="NCBI Taxonomy" id="2762235"/>
    <lineage>
        <taxon>Bacteria</taxon>
        <taxon>Bacillati</taxon>
        <taxon>Bacillota</taxon>
        <taxon>Bacilli</taxon>
        <taxon>Bacillales</taxon>
        <taxon>Bacillaceae</taxon>
        <taxon>Psychrobacillus</taxon>
    </lineage>
</organism>
<dbReference type="Proteomes" id="UP000640786">
    <property type="component" value="Unassembled WGS sequence"/>
</dbReference>
<accession>A0ABR8R4M9</accession>
<proteinExistence type="predicted"/>
<dbReference type="EMBL" id="JACSQO010000001">
    <property type="protein sequence ID" value="MBD7942739.1"/>
    <property type="molecule type" value="Genomic_DNA"/>
</dbReference>
<sequence length="30" mass="3605">MKVYTFKLPKSVSSIMKVCIRLFKKDEEKK</sequence>
<dbReference type="InterPro" id="IPR012609">
    <property type="entry name" value="Spore_V_M"/>
</dbReference>
<reference evidence="1 2" key="1">
    <citation type="submission" date="2020-08" db="EMBL/GenBank/DDBJ databases">
        <title>A Genomic Blueprint of the Chicken Gut Microbiome.</title>
        <authorList>
            <person name="Gilroy R."/>
            <person name="Ravi A."/>
            <person name="Getino M."/>
            <person name="Pursley I."/>
            <person name="Horton D.L."/>
            <person name="Alikhan N.-F."/>
            <person name="Baker D."/>
            <person name="Gharbi K."/>
            <person name="Hall N."/>
            <person name="Watson M."/>
            <person name="Adriaenssens E.M."/>
            <person name="Foster-Nyarko E."/>
            <person name="Jarju S."/>
            <person name="Secka A."/>
            <person name="Antonio M."/>
            <person name="Oren A."/>
            <person name="Chaudhuri R."/>
            <person name="La Ragione R.M."/>
            <person name="Hildebrand F."/>
            <person name="Pallen M.J."/>
        </authorList>
    </citation>
    <scope>NUCLEOTIDE SEQUENCE [LARGE SCALE GENOMIC DNA]</scope>
    <source>
        <strain evidence="1 2">Sa2BUA9</strain>
    </source>
</reference>
<protein>
    <submittedName>
        <fullName evidence="1">Stage V sporulation protein SpoVM</fullName>
    </submittedName>
</protein>
<evidence type="ECO:0000313" key="1">
    <source>
        <dbReference type="EMBL" id="MBD7942739.1"/>
    </source>
</evidence>